<protein>
    <recommendedName>
        <fullName evidence="1">Mycothiol-dependent maleylpyruvate isomerase metal-binding domain-containing protein</fullName>
    </recommendedName>
</protein>
<dbReference type="OrthoDB" id="4453346at2"/>
<dbReference type="RefSeq" id="WP_126915294.1">
    <property type="nucleotide sequence ID" value="NZ_CP034587.1"/>
</dbReference>
<dbReference type="SUPFAM" id="SSF109854">
    <property type="entry name" value="DinB/YfiT-like putative metalloenzymes"/>
    <property type="match status" value="1"/>
</dbReference>
<dbReference type="InterPro" id="IPR024344">
    <property type="entry name" value="MDMPI_metal-binding"/>
</dbReference>
<dbReference type="Gene3D" id="1.20.120.450">
    <property type="entry name" value="dinb family like domain"/>
    <property type="match status" value="1"/>
</dbReference>
<reference evidence="2 3" key="1">
    <citation type="submission" date="2018-12" db="EMBL/GenBank/DDBJ databases">
        <title>The whole draft genome of Streptomyce luteoverticillatus CGMCC 15060.</title>
        <authorList>
            <person name="Feng Z."/>
            <person name="Chen G."/>
            <person name="Zhang J."/>
            <person name="Zhu H."/>
            <person name="Yu X."/>
            <person name="Zhang W."/>
            <person name="Zhang X."/>
        </authorList>
    </citation>
    <scope>NUCLEOTIDE SEQUENCE [LARGE SCALE GENOMIC DNA]</scope>
    <source>
        <strain evidence="2 3">CGMCC 15060</strain>
    </source>
</reference>
<gene>
    <name evidence="2" type="ORF">EKH77_17495</name>
</gene>
<name>A0A3Q9FVJ4_STRLT</name>
<sequence>MTLSWHELVTAATDSATALLEKSEGDWSRPAGTLEWSCQQTVSHLSQAVTGYAGLLIAQPKDRYITLMTHIDAGAPADAKAEGIRIAGRMLAGVVRETSPEARAWHPWGTSDVAGFSAMAVTELLLHSRDIALTFGLDWEPSDELCAPVLERIFPGAPTGHGAAETLLWSTGRGDLPGLERPAGWRWYGDVR</sequence>
<dbReference type="InterPro" id="IPR034660">
    <property type="entry name" value="DinB/YfiT-like"/>
</dbReference>
<evidence type="ECO:0000313" key="2">
    <source>
        <dbReference type="EMBL" id="AZQ72778.1"/>
    </source>
</evidence>
<dbReference type="EMBL" id="CP034587">
    <property type="protein sequence ID" value="AZQ72778.1"/>
    <property type="molecule type" value="Genomic_DNA"/>
</dbReference>
<feature type="domain" description="Mycothiol-dependent maleylpyruvate isomerase metal-binding" evidence="1">
    <location>
        <begin position="10"/>
        <end position="132"/>
    </location>
</feature>
<accession>A0A3Q9FVJ4</accession>
<dbReference type="Proteomes" id="UP000267900">
    <property type="component" value="Chromosome"/>
</dbReference>
<dbReference type="AlphaFoldDB" id="A0A3Q9FVJ4"/>
<organism evidence="2 3">
    <name type="scientific">Streptomyces luteoverticillatus</name>
    <name type="common">Streptoverticillium luteoverticillatus</name>
    <dbReference type="NCBI Taxonomy" id="66425"/>
    <lineage>
        <taxon>Bacteria</taxon>
        <taxon>Bacillati</taxon>
        <taxon>Actinomycetota</taxon>
        <taxon>Actinomycetes</taxon>
        <taxon>Kitasatosporales</taxon>
        <taxon>Streptomycetaceae</taxon>
        <taxon>Streptomyces</taxon>
    </lineage>
</organism>
<proteinExistence type="predicted"/>
<dbReference type="GO" id="GO:0046872">
    <property type="term" value="F:metal ion binding"/>
    <property type="evidence" value="ECO:0007669"/>
    <property type="project" value="InterPro"/>
</dbReference>
<dbReference type="Pfam" id="PF11716">
    <property type="entry name" value="MDMPI_N"/>
    <property type="match status" value="1"/>
</dbReference>
<evidence type="ECO:0000313" key="3">
    <source>
        <dbReference type="Proteomes" id="UP000267900"/>
    </source>
</evidence>
<keyword evidence="3" id="KW-1185">Reference proteome</keyword>
<evidence type="ECO:0000259" key="1">
    <source>
        <dbReference type="Pfam" id="PF11716"/>
    </source>
</evidence>